<dbReference type="Gene3D" id="3.40.1580.10">
    <property type="entry name" value="SMI1/KNR4-like"/>
    <property type="match status" value="1"/>
</dbReference>
<keyword evidence="4" id="KW-1185">Reference proteome</keyword>
<reference evidence="1 3" key="1">
    <citation type="submission" date="2018-06" db="EMBL/GenBank/DDBJ databases">
        <authorList>
            <consortium name="Pathogen Informatics"/>
            <person name="Doyle S."/>
        </authorList>
    </citation>
    <scope>NUCLEOTIDE SEQUENCE [LARGE SCALE GENOMIC DNA]</scope>
    <source>
        <strain evidence="1 3">NCTC11159</strain>
    </source>
</reference>
<evidence type="ECO:0000313" key="3">
    <source>
        <dbReference type="Proteomes" id="UP000255108"/>
    </source>
</evidence>
<evidence type="ECO:0000313" key="4">
    <source>
        <dbReference type="Proteomes" id="UP000295794"/>
    </source>
</evidence>
<dbReference type="Proteomes" id="UP000295794">
    <property type="component" value="Unassembled WGS sequence"/>
</dbReference>
<accession>A0A377Q590</accession>
<dbReference type="Proteomes" id="UP000255108">
    <property type="component" value="Unassembled WGS sequence"/>
</dbReference>
<evidence type="ECO:0000313" key="1">
    <source>
        <dbReference type="EMBL" id="STQ89880.1"/>
    </source>
</evidence>
<evidence type="ECO:0008006" key="5">
    <source>
        <dbReference type="Google" id="ProtNLM"/>
    </source>
</evidence>
<organism evidence="1 3">
    <name type="scientific">Iodobacter fluviatilis</name>
    <dbReference type="NCBI Taxonomy" id="537"/>
    <lineage>
        <taxon>Bacteria</taxon>
        <taxon>Pseudomonadati</taxon>
        <taxon>Pseudomonadota</taxon>
        <taxon>Betaproteobacteria</taxon>
        <taxon>Neisseriales</taxon>
        <taxon>Chitinibacteraceae</taxon>
        <taxon>Iodobacter</taxon>
    </lineage>
</organism>
<reference evidence="2 4" key="2">
    <citation type="submission" date="2019-03" db="EMBL/GenBank/DDBJ databases">
        <title>Genomic Encyclopedia of Type Strains, Phase IV (KMG-IV): sequencing the most valuable type-strain genomes for metagenomic binning, comparative biology and taxonomic classification.</title>
        <authorList>
            <person name="Goeker M."/>
        </authorList>
    </citation>
    <scope>NUCLEOTIDE SEQUENCE [LARGE SCALE GENOMIC DNA]</scope>
    <source>
        <strain evidence="2 4">DSM 3764</strain>
    </source>
</reference>
<dbReference type="InterPro" id="IPR037883">
    <property type="entry name" value="Knr4/Smi1-like_sf"/>
</dbReference>
<sequence>MISNKLIDFMKKKNWWFDEISDAYVSSLELLGIPLDSDAAFFFLHAEDGPSFCSKKGQIHQIGWHIANTNYIENTSSQKKTLGIPDNYLALDNFENGSGFFYDSKTGWVIYLETGSILINFQHGSIEKKWESFNDFIEWFFDIK</sequence>
<dbReference type="OrthoDB" id="2596110at2"/>
<proteinExistence type="predicted"/>
<dbReference type="AlphaFoldDB" id="A0A377Q590"/>
<dbReference type="SUPFAM" id="SSF160631">
    <property type="entry name" value="SMI1/KNR4-like"/>
    <property type="match status" value="1"/>
</dbReference>
<evidence type="ECO:0000313" key="2">
    <source>
        <dbReference type="EMBL" id="TCU82634.1"/>
    </source>
</evidence>
<name>A0A377Q590_9NEIS</name>
<dbReference type="RefSeq" id="WP_115226277.1">
    <property type="nucleotide sequence ID" value="NZ_CAWOLO010000014.1"/>
</dbReference>
<dbReference type="EMBL" id="SMBT01000014">
    <property type="protein sequence ID" value="TCU82634.1"/>
    <property type="molecule type" value="Genomic_DNA"/>
</dbReference>
<dbReference type="EMBL" id="UGHR01000001">
    <property type="protein sequence ID" value="STQ89880.1"/>
    <property type="molecule type" value="Genomic_DNA"/>
</dbReference>
<protein>
    <recommendedName>
        <fullName evidence="5">SMI1/KNR4 family protein</fullName>
    </recommendedName>
</protein>
<gene>
    <name evidence="2" type="ORF">EV682_1146</name>
    <name evidence="1" type="ORF">NCTC11159_00931</name>
</gene>